<dbReference type="SUPFAM" id="SSF52266">
    <property type="entry name" value="SGNH hydrolase"/>
    <property type="match status" value="1"/>
</dbReference>
<reference evidence="4" key="1">
    <citation type="journal article" date="2021" name="Nat. Commun.">
        <title>Genetic determinants of endophytism in the Arabidopsis root mycobiome.</title>
        <authorList>
            <person name="Mesny F."/>
            <person name="Miyauchi S."/>
            <person name="Thiergart T."/>
            <person name="Pickel B."/>
            <person name="Atanasova L."/>
            <person name="Karlsson M."/>
            <person name="Huettel B."/>
            <person name="Barry K.W."/>
            <person name="Haridas S."/>
            <person name="Chen C."/>
            <person name="Bauer D."/>
            <person name="Andreopoulos W."/>
            <person name="Pangilinan J."/>
            <person name="LaButti K."/>
            <person name="Riley R."/>
            <person name="Lipzen A."/>
            <person name="Clum A."/>
            <person name="Drula E."/>
            <person name="Henrissat B."/>
            <person name="Kohler A."/>
            <person name="Grigoriev I.V."/>
            <person name="Martin F.M."/>
            <person name="Hacquard S."/>
        </authorList>
    </citation>
    <scope>NUCLEOTIDE SEQUENCE</scope>
    <source>
        <strain evidence="4">MPI-SDFR-AT-0117</strain>
    </source>
</reference>
<dbReference type="Gene3D" id="2.60.40.10">
    <property type="entry name" value="Immunoglobulins"/>
    <property type="match status" value="1"/>
</dbReference>
<dbReference type="AlphaFoldDB" id="A0A9P8VGW1"/>
<evidence type="ECO:0000256" key="1">
    <source>
        <dbReference type="SAM" id="MobiDB-lite"/>
    </source>
</evidence>
<evidence type="ECO:0000259" key="3">
    <source>
        <dbReference type="PROSITE" id="PS50853"/>
    </source>
</evidence>
<dbReference type="Proteomes" id="UP000770015">
    <property type="component" value="Unassembled WGS sequence"/>
</dbReference>
<dbReference type="CDD" id="cd01833">
    <property type="entry name" value="XynB_like"/>
    <property type="match status" value="1"/>
</dbReference>
<feature type="chain" id="PRO_5040421049" evidence="2">
    <location>
        <begin position="20"/>
        <end position="739"/>
    </location>
</feature>
<dbReference type="CDD" id="cd00063">
    <property type="entry name" value="FN3"/>
    <property type="match status" value="2"/>
</dbReference>
<accession>A0A9P8VGW1</accession>
<dbReference type="OrthoDB" id="2119228at2759"/>
<protein>
    <submittedName>
        <fullName evidence="4">Fibronectin type III domain-containing protein</fullName>
    </submittedName>
</protein>
<gene>
    <name evidence="4" type="ORF">F5X68DRAFT_221410</name>
</gene>
<comment type="caution">
    <text evidence="4">The sequence shown here is derived from an EMBL/GenBank/DDBJ whole genome shotgun (WGS) entry which is preliminary data.</text>
</comment>
<evidence type="ECO:0000313" key="5">
    <source>
        <dbReference type="Proteomes" id="UP000770015"/>
    </source>
</evidence>
<dbReference type="Gene3D" id="3.40.50.1110">
    <property type="entry name" value="SGNH hydrolase"/>
    <property type="match status" value="1"/>
</dbReference>
<feature type="region of interest" description="Disordered" evidence="1">
    <location>
        <begin position="237"/>
        <end position="273"/>
    </location>
</feature>
<dbReference type="PANTHER" id="PTHR30383:SF19">
    <property type="entry name" value="FIBRONECTIN TYPE-III DOMAIN-CONTAINING PROTEIN"/>
    <property type="match status" value="1"/>
</dbReference>
<dbReference type="PANTHER" id="PTHR30383">
    <property type="entry name" value="THIOESTERASE 1/PROTEASE 1/LYSOPHOSPHOLIPASE L1"/>
    <property type="match status" value="1"/>
</dbReference>
<dbReference type="SMART" id="SM00060">
    <property type="entry name" value="FN3"/>
    <property type="match status" value="2"/>
</dbReference>
<feature type="region of interest" description="Disordered" evidence="1">
    <location>
        <begin position="158"/>
        <end position="199"/>
    </location>
</feature>
<dbReference type="InterPro" id="IPR013830">
    <property type="entry name" value="SGNH_hydro"/>
</dbReference>
<dbReference type="PROSITE" id="PS50853">
    <property type="entry name" value="FN3"/>
    <property type="match status" value="1"/>
</dbReference>
<evidence type="ECO:0000313" key="4">
    <source>
        <dbReference type="EMBL" id="KAH6689716.1"/>
    </source>
</evidence>
<name>A0A9P8VGW1_9PEZI</name>
<sequence length="739" mass="81551">MVALVKALVLAVLVTSSRQRCNSGYCLYMYDYYFEKDYAQVGGHKHDWEHIIVWVPDDSSKPKYMVYHKDMFLTHCFRFANGDDDNKQENELETWQYGDLVGWFGFPTTEIRTKLEQHNFESASFALAGSFANNIRNAMKEWCDSKYPPGSADHYVCTQEHFPHPFDPERDENGSPGQPGGGNGCSPSNPNPNPPSTSIKAMIIGDSITQGFEGDYTWRYRLWEWLRSQNVSPDFVGPWSGTHTNAEPSDPKPPRLIGSGPAPPDAPRTSGAYANGVDFDSAHWALWGRQAAQVKGEIQGQVSTHSPDWLLIMLGFNDLGWFVSGPEGLLSSVKEIVDKARAARSNVRLLIANVVHRSFIEGREDLVTNTNRYNDMLKAAIPGWSTSQSEIRLVDVNSIYSCGITGACPAAYDGLHPGPQGEYEIASAFSKALVDMGVGRSSLSVPSNPPAMKTPTTPNNLRVLQAPWGLSINWDKVWGANAYEVRSRLKGQSQWSYWPSGIAWPVNRWDNSWVLDGQEREYSVRTNMGIGRTSDWATTASNVAKPTNPKGPNNVYVEPQGNSIFIRWDSVPGATLYEVITFDSDADGVTFPNGRGVLGTSVTVSDSLTPGNKYAIAIVTWVSSGPGWPTVAMSVRIGSGRPGAVERLGVTNSDPTTVTLSWPHVAGAASYRVWFRNFKNNEAFRTDEYSIASDNSHVVAFLFPGTWNFEFYVVAMNGNLEGGRSNTVIPPVYPGFEGK</sequence>
<feature type="compositionally biased region" description="Basic and acidic residues" evidence="1">
    <location>
        <begin position="161"/>
        <end position="173"/>
    </location>
</feature>
<keyword evidence="5" id="KW-1185">Reference proteome</keyword>
<dbReference type="GO" id="GO:0004622">
    <property type="term" value="F:phosphatidylcholine lysophospholipase activity"/>
    <property type="evidence" value="ECO:0007669"/>
    <property type="project" value="TreeGrafter"/>
</dbReference>
<dbReference type="InterPro" id="IPR036116">
    <property type="entry name" value="FN3_sf"/>
</dbReference>
<evidence type="ECO:0000256" key="2">
    <source>
        <dbReference type="SAM" id="SignalP"/>
    </source>
</evidence>
<dbReference type="EMBL" id="JAGSXJ010000007">
    <property type="protein sequence ID" value="KAH6689716.1"/>
    <property type="molecule type" value="Genomic_DNA"/>
</dbReference>
<dbReference type="Pfam" id="PF13472">
    <property type="entry name" value="Lipase_GDSL_2"/>
    <property type="match status" value="1"/>
</dbReference>
<dbReference type="InterPro" id="IPR008701">
    <property type="entry name" value="NPP1"/>
</dbReference>
<dbReference type="SUPFAM" id="SSF49265">
    <property type="entry name" value="Fibronectin type III"/>
    <property type="match status" value="1"/>
</dbReference>
<dbReference type="Pfam" id="PF05630">
    <property type="entry name" value="NPP1"/>
    <property type="match status" value="2"/>
</dbReference>
<dbReference type="InterPro" id="IPR051532">
    <property type="entry name" value="Ester_Hydrolysis_Enzymes"/>
</dbReference>
<keyword evidence="2" id="KW-0732">Signal</keyword>
<proteinExistence type="predicted"/>
<dbReference type="InterPro" id="IPR036514">
    <property type="entry name" value="SGNH_hydro_sf"/>
</dbReference>
<dbReference type="InterPro" id="IPR013783">
    <property type="entry name" value="Ig-like_fold"/>
</dbReference>
<organism evidence="4 5">
    <name type="scientific">Plectosphaerella plurivora</name>
    <dbReference type="NCBI Taxonomy" id="936078"/>
    <lineage>
        <taxon>Eukaryota</taxon>
        <taxon>Fungi</taxon>
        <taxon>Dikarya</taxon>
        <taxon>Ascomycota</taxon>
        <taxon>Pezizomycotina</taxon>
        <taxon>Sordariomycetes</taxon>
        <taxon>Hypocreomycetidae</taxon>
        <taxon>Glomerellales</taxon>
        <taxon>Plectosphaerellaceae</taxon>
        <taxon>Plectosphaerella</taxon>
    </lineage>
</organism>
<feature type="signal peptide" evidence="2">
    <location>
        <begin position="1"/>
        <end position="19"/>
    </location>
</feature>
<dbReference type="InterPro" id="IPR003961">
    <property type="entry name" value="FN3_dom"/>
</dbReference>
<feature type="domain" description="Fibronectin type-III" evidence="3">
    <location>
        <begin position="644"/>
        <end position="735"/>
    </location>
</feature>